<dbReference type="Pfam" id="PF00098">
    <property type="entry name" value="zf-CCHC"/>
    <property type="match status" value="1"/>
</dbReference>
<dbReference type="AlphaFoldDB" id="A0AA38SYM4"/>
<accession>A0AA38SYM4</accession>
<dbReference type="Pfam" id="PF08284">
    <property type="entry name" value="RVP_2"/>
    <property type="match status" value="1"/>
</dbReference>
<dbReference type="InterPro" id="IPR036875">
    <property type="entry name" value="Znf_CCHC_sf"/>
</dbReference>
<feature type="domain" description="CCHC-type" evidence="4">
    <location>
        <begin position="899"/>
        <end position="914"/>
    </location>
</feature>
<reference evidence="5" key="1">
    <citation type="submission" date="2023-03" db="EMBL/GenBank/DDBJ databases">
        <title>Chromosome-scale reference genome and RAD-based genetic map of yellow starthistle (Centaurea solstitialis) reveal putative structural variation and QTLs associated with invader traits.</title>
        <authorList>
            <person name="Reatini B."/>
            <person name="Cang F.A."/>
            <person name="Jiang Q."/>
            <person name="Mckibben M.T.W."/>
            <person name="Barker M.S."/>
            <person name="Rieseberg L.H."/>
            <person name="Dlugosch K.M."/>
        </authorList>
    </citation>
    <scope>NUCLEOTIDE SEQUENCE</scope>
    <source>
        <strain evidence="5">CAN-66</strain>
        <tissue evidence="5">Leaf</tissue>
    </source>
</reference>
<dbReference type="EMBL" id="JARYMX010000006">
    <property type="protein sequence ID" value="KAJ9544276.1"/>
    <property type="molecule type" value="Genomic_DNA"/>
</dbReference>
<feature type="region of interest" description="Disordered" evidence="2">
    <location>
        <begin position="1"/>
        <end position="96"/>
    </location>
</feature>
<feature type="region of interest" description="Disordered" evidence="2">
    <location>
        <begin position="270"/>
        <end position="298"/>
    </location>
</feature>
<evidence type="ECO:0000313" key="6">
    <source>
        <dbReference type="Proteomes" id="UP001172457"/>
    </source>
</evidence>
<feature type="transmembrane region" description="Helical" evidence="3">
    <location>
        <begin position="169"/>
        <end position="192"/>
    </location>
</feature>
<organism evidence="5 6">
    <name type="scientific">Centaurea solstitialis</name>
    <name type="common">yellow star-thistle</name>
    <dbReference type="NCBI Taxonomy" id="347529"/>
    <lineage>
        <taxon>Eukaryota</taxon>
        <taxon>Viridiplantae</taxon>
        <taxon>Streptophyta</taxon>
        <taxon>Embryophyta</taxon>
        <taxon>Tracheophyta</taxon>
        <taxon>Spermatophyta</taxon>
        <taxon>Magnoliopsida</taxon>
        <taxon>eudicotyledons</taxon>
        <taxon>Gunneridae</taxon>
        <taxon>Pentapetalae</taxon>
        <taxon>asterids</taxon>
        <taxon>campanulids</taxon>
        <taxon>Asterales</taxon>
        <taxon>Asteraceae</taxon>
        <taxon>Carduoideae</taxon>
        <taxon>Cardueae</taxon>
        <taxon>Centaureinae</taxon>
        <taxon>Centaurea</taxon>
    </lineage>
</organism>
<keyword evidence="1" id="KW-0479">Metal-binding</keyword>
<feature type="region of interest" description="Disordered" evidence="2">
    <location>
        <begin position="859"/>
        <end position="893"/>
    </location>
</feature>
<dbReference type="CDD" id="cd00303">
    <property type="entry name" value="retropepsin_like"/>
    <property type="match status" value="1"/>
</dbReference>
<dbReference type="InterPro" id="IPR051714">
    <property type="entry name" value="Znf_CCHC_NABP"/>
</dbReference>
<proteinExistence type="predicted"/>
<name>A0AA38SYM4_9ASTR</name>
<feature type="domain" description="CCHC-type" evidence="4">
    <location>
        <begin position="322"/>
        <end position="337"/>
    </location>
</feature>
<gene>
    <name evidence="5" type="ORF">OSB04_023983</name>
</gene>
<keyword evidence="1" id="KW-0863">Zinc-finger</keyword>
<keyword evidence="3" id="KW-0472">Membrane</keyword>
<keyword evidence="6" id="KW-1185">Reference proteome</keyword>
<evidence type="ECO:0000313" key="5">
    <source>
        <dbReference type="EMBL" id="KAJ9544276.1"/>
    </source>
</evidence>
<feature type="compositionally biased region" description="Basic and acidic residues" evidence="2">
    <location>
        <begin position="270"/>
        <end position="289"/>
    </location>
</feature>
<dbReference type="PROSITE" id="PS50158">
    <property type="entry name" value="ZF_CCHC"/>
    <property type="match status" value="2"/>
</dbReference>
<keyword evidence="1" id="KW-0862">Zinc</keyword>
<keyword evidence="3" id="KW-0812">Transmembrane</keyword>
<dbReference type="SMART" id="SM00343">
    <property type="entry name" value="ZnF_C2HC"/>
    <property type="match status" value="3"/>
</dbReference>
<evidence type="ECO:0000256" key="2">
    <source>
        <dbReference type="SAM" id="MobiDB-lite"/>
    </source>
</evidence>
<keyword evidence="3" id="KW-1133">Transmembrane helix</keyword>
<feature type="compositionally biased region" description="Polar residues" evidence="2">
    <location>
        <begin position="785"/>
        <end position="794"/>
    </location>
</feature>
<dbReference type="PANTHER" id="PTHR23002">
    <property type="entry name" value="ZINC FINGER CCHC DOMAIN CONTAINING PROTEIN"/>
    <property type="match status" value="1"/>
</dbReference>
<dbReference type="SUPFAM" id="SSF57756">
    <property type="entry name" value="Retrovirus zinc finger-like domains"/>
    <property type="match status" value="2"/>
</dbReference>
<evidence type="ECO:0000256" key="1">
    <source>
        <dbReference type="PROSITE-ProRule" id="PRU00047"/>
    </source>
</evidence>
<dbReference type="Pfam" id="PF14223">
    <property type="entry name" value="Retrotran_gag_2"/>
    <property type="match status" value="1"/>
</dbReference>
<evidence type="ECO:0000259" key="4">
    <source>
        <dbReference type="PROSITE" id="PS50158"/>
    </source>
</evidence>
<comment type="caution">
    <text evidence="5">The sequence shown here is derived from an EMBL/GenBank/DDBJ whole genome shotgun (WGS) entry which is preliminary data.</text>
</comment>
<feature type="compositionally biased region" description="Basic and acidic residues" evidence="2">
    <location>
        <begin position="798"/>
        <end position="842"/>
    </location>
</feature>
<dbReference type="Proteomes" id="UP001172457">
    <property type="component" value="Chromosome 6"/>
</dbReference>
<dbReference type="GO" id="GO:0003676">
    <property type="term" value="F:nucleic acid binding"/>
    <property type="evidence" value="ECO:0007669"/>
    <property type="project" value="InterPro"/>
</dbReference>
<feature type="compositionally biased region" description="Basic and acidic residues" evidence="2">
    <location>
        <begin position="753"/>
        <end position="769"/>
    </location>
</feature>
<dbReference type="GO" id="GO:0008270">
    <property type="term" value="F:zinc ion binding"/>
    <property type="evidence" value="ECO:0007669"/>
    <property type="project" value="UniProtKB-KW"/>
</dbReference>
<feature type="region of interest" description="Disordered" evidence="2">
    <location>
        <begin position="739"/>
        <end position="842"/>
    </location>
</feature>
<feature type="compositionally biased region" description="Pro residues" evidence="2">
    <location>
        <begin position="36"/>
        <end position="56"/>
    </location>
</feature>
<dbReference type="Gene3D" id="4.10.60.10">
    <property type="entry name" value="Zinc finger, CCHC-type"/>
    <property type="match status" value="2"/>
</dbReference>
<evidence type="ECO:0000256" key="3">
    <source>
        <dbReference type="SAM" id="Phobius"/>
    </source>
</evidence>
<sequence length="944" mass="108014">MSSNAGWISEEEEDPSENSGSDIEVSSDGASDDSRPIPPVLVVPQPLPDNPAPKPNLPRTHTRETARKRVLPPIASGITIPRDPAIGPSRAPPGVPTLRCMELPMEDTRRISIIENRIERFQTKIDRQAQVIRALTELNHMLEQATSGAVERAVTVGRMARRTELRCQAVTIFVVIVGLVILVLLGPLKFLLCISNSLLSRRTMSTRNARSTRTTLDDQTPDIAQLVAQQVQAAIPNLVTQVVSNLIARRKNGEVIVSIKWKDGKARKVEHQQEEMTRNNSSRSHEVGRNARARAQNSRRYLSSLPKCNNCNRHHFGVCFQCTRCNQLGHTARYCKNDDRKKCFKCGNVGHFRDRYLRLNKGSISTSKRNKKKRITGTFPLNDHYASVISDSGADRSFVSLGFRPLIHLTSKRLDRVYSIELADGRELEAEDVIPDCTLSLAARNRATIGCYEKVVIILLPDGRTLVIEGERPERSLGIVSRMKAHSYLRKKYVAFLVQVREKKSEYGIIPRYFRISCPDNLGKQIVESLKNGPVKYYTEIPAVPDGNPPIIGGIVEKDESNFTPEEANRVIGDILAKSYLIQSLSNEIYANIDCNDIGKAMWDEIISLMHGTEKGIQMKRTNLLTKFATFKGREGELLEDTYHRFCNMINELRKNNLKKSQLDINIQFINSLRSEWRRFASNLQQNRNLEDLNIHDLFELLNHNQDEVLEILGTEKKAEKYTDPLALVVDRRQYSSGRSSRYEEDYDIPSDIGERGSESDEEMSDMKKALALITRTMARRTSRKPLSSSNHRYSSGRRYEARDRYEPKNDARRYETATETDNRRYEDSRERRYEEPRERRYEERRFVDTRDKRFEEPKRYEPRRFEQGGRADYQKPEETAKPEDKGKEVKKVDGGPTCFKCGKAGHFAKNCTNHVSKYDYYKNKMNLAKRQDDGHALLAEDEA</sequence>
<protein>
    <recommendedName>
        <fullName evidence="4">CCHC-type domain-containing protein</fullName>
    </recommendedName>
</protein>
<dbReference type="InterPro" id="IPR001878">
    <property type="entry name" value="Znf_CCHC"/>
</dbReference>